<protein>
    <recommendedName>
        <fullName evidence="5">Transmembrane protein</fullName>
    </recommendedName>
</protein>
<evidence type="ECO:0000256" key="1">
    <source>
        <dbReference type="SAM" id="MobiDB-lite"/>
    </source>
</evidence>
<dbReference type="AlphaFoldDB" id="A0AAD4X4D0"/>
<reference evidence="3" key="1">
    <citation type="submission" date="2022-04" db="EMBL/GenBank/DDBJ databases">
        <title>A functionally conserved STORR gene fusion in Papaver species that diverged 16.8 million years ago.</title>
        <authorList>
            <person name="Catania T."/>
        </authorList>
    </citation>
    <scope>NUCLEOTIDE SEQUENCE</scope>
    <source>
        <strain evidence="3">S-188037</strain>
    </source>
</reference>
<evidence type="ECO:0000313" key="4">
    <source>
        <dbReference type="Proteomes" id="UP001202328"/>
    </source>
</evidence>
<proteinExistence type="predicted"/>
<keyword evidence="2" id="KW-0472">Membrane</keyword>
<evidence type="ECO:0000313" key="3">
    <source>
        <dbReference type="EMBL" id="KAI3835589.1"/>
    </source>
</evidence>
<feature type="compositionally biased region" description="Low complexity" evidence="1">
    <location>
        <begin position="34"/>
        <end position="47"/>
    </location>
</feature>
<keyword evidence="2" id="KW-0812">Transmembrane</keyword>
<feature type="region of interest" description="Disordered" evidence="1">
    <location>
        <begin position="29"/>
        <end position="54"/>
    </location>
</feature>
<accession>A0AAD4X4D0</accession>
<feature type="compositionally biased region" description="Basic and acidic residues" evidence="1">
    <location>
        <begin position="309"/>
        <end position="323"/>
    </location>
</feature>
<feature type="region of interest" description="Disordered" evidence="1">
    <location>
        <begin position="295"/>
        <end position="323"/>
    </location>
</feature>
<organism evidence="3 4">
    <name type="scientific">Papaver atlanticum</name>
    <dbReference type="NCBI Taxonomy" id="357466"/>
    <lineage>
        <taxon>Eukaryota</taxon>
        <taxon>Viridiplantae</taxon>
        <taxon>Streptophyta</taxon>
        <taxon>Embryophyta</taxon>
        <taxon>Tracheophyta</taxon>
        <taxon>Spermatophyta</taxon>
        <taxon>Magnoliopsida</taxon>
        <taxon>Ranunculales</taxon>
        <taxon>Papaveraceae</taxon>
        <taxon>Papaveroideae</taxon>
        <taxon>Papaver</taxon>
    </lineage>
</organism>
<gene>
    <name evidence="3" type="ORF">MKW98_027501</name>
</gene>
<feature type="transmembrane region" description="Helical" evidence="2">
    <location>
        <begin position="427"/>
        <end position="452"/>
    </location>
</feature>
<dbReference type="PANTHER" id="PTHR33868:SF2">
    <property type="entry name" value="EXPRESSED PROTEIN"/>
    <property type="match status" value="1"/>
</dbReference>
<dbReference type="Proteomes" id="UP001202328">
    <property type="component" value="Unassembled WGS sequence"/>
</dbReference>
<keyword evidence="4" id="KW-1185">Reference proteome</keyword>
<comment type="caution">
    <text evidence="3">The sequence shown here is derived from an EMBL/GenBank/DDBJ whole genome shotgun (WGS) entry which is preliminary data.</text>
</comment>
<evidence type="ECO:0008006" key="5">
    <source>
        <dbReference type="Google" id="ProtNLM"/>
    </source>
</evidence>
<evidence type="ECO:0000256" key="2">
    <source>
        <dbReference type="SAM" id="Phobius"/>
    </source>
</evidence>
<keyword evidence="2" id="KW-1133">Transmembrane helix</keyword>
<name>A0AAD4X4D0_9MAGN</name>
<dbReference type="EMBL" id="JAJJMB010017748">
    <property type="protein sequence ID" value="KAI3835589.1"/>
    <property type="molecule type" value="Genomic_DNA"/>
</dbReference>
<dbReference type="PANTHER" id="PTHR33868">
    <property type="entry name" value="EXPRESSED PROTEIN"/>
    <property type="match status" value="1"/>
</dbReference>
<sequence length="455" mass="50992">MMAAAETRAAWQRTANRCMVQEDAKRAPKLGCCSSSSESQADAGSGDTSNGSDHSNAGFMHLNWNLSNSNLPPDTKWWLQLQPNYGNQKDFAGEQLSSLETELESSRTEEVNTTKYIGDPPIIEENKRHIDPHWRVSTTCMKNDAEAKHQELKAVNSNGTQKPLKRKDAGDFWYKDDELVDLDSIDQLILKQNFDFETPWIGGGKSEPWWRTVDKDELASLVAQKSTEHIENCDLPPPQSTKVRRGPFIGLENFDHGGIFSSSLDLKGSTTVRNGGPTCALGGKGHSLYNSEKSFSYSSTNSNSNTSKDSAELHRTSESEPSKAELLEALRHSQTRARDAEKAAQQAYHEKEDIVKLFFKQASHLFAYKQWLQLLQLENICLQLKNKDQPIFPMDLPWMPNIGRQGKKDKQRPKKGKRNPLKYIGRYAFAFAVGLGLAGAGLLLGWTMGWLLPIF</sequence>
<feature type="compositionally biased region" description="Low complexity" evidence="1">
    <location>
        <begin position="295"/>
        <end position="308"/>
    </location>
</feature>